<protein>
    <submittedName>
        <fullName evidence="1">Uncharacterized protein</fullName>
    </submittedName>
</protein>
<dbReference type="Proteomes" id="UP000243459">
    <property type="component" value="Chromosome 6"/>
</dbReference>
<evidence type="ECO:0000313" key="2">
    <source>
        <dbReference type="Proteomes" id="UP000243459"/>
    </source>
</evidence>
<dbReference type="Gramene" id="ONK66146">
    <property type="protein sequence ID" value="ONK66146"/>
    <property type="gene ID" value="A4U43_C06F4610"/>
</dbReference>
<name>A0A5P1EJS7_ASPOF</name>
<organism evidence="1 2">
    <name type="scientific">Asparagus officinalis</name>
    <name type="common">Garden asparagus</name>
    <dbReference type="NCBI Taxonomy" id="4686"/>
    <lineage>
        <taxon>Eukaryota</taxon>
        <taxon>Viridiplantae</taxon>
        <taxon>Streptophyta</taxon>
        <taxon>Embryophyta</taxon>
        <taxon>Tracheophyta</taxon>
        <taxon>Spermatophyta</taxon>
        <taxon>Magnoliopsida</taxon>
        <taxon>Liliopsida</taxon>
        <taxon>Asparagales</taxon>
        <taxon>Asparagaceae</taxon>
        <taxon>Asparagoideae</taxon>
        <taxon>Asparagus</taxon>
    </lineage>
</organism>
<reference evidence="2" key="1">
    <citation type="journal article" date="2017" name="Nat. Commun.">
        <title>The asparagus genome sheds light on the origin and evolution of a young Y chromosome.</title>
        <authorList>
            <person name="Harkess A."/>
            <person name="Zhou J."/>
            <person name="Xu C."/>
            <person name="Bowers J.E."/>
            <person name="Van der Hulst R."/>
            <person name="Ayyampalayam S."/>
            <person name="Mercati F."/>
            <person name="Riccardi P."/>
            <person name="McKain M.R."/>
            <person name="Kakrana A."/>
            <person name="Tang H."/>
            <person name="Ray J."/>
            <person name="Groenendijk J."/>
            <person name="Arikit S."/>
            <person name="Mathioni S.M."/>
            <person name="Nakano M."/>
            <person name="Shan H."/>
            <person name="Telgmann-Rauber A."/>
            <person name="Kanno A."/>
            <person name="Yue Z."/>
            <person name="Chen H."/>
            <person name="Li W."/>
            <person name="Chen Y."/>
            <person name="Xu X."/>
            <person name="Zhang Y."/>
            <person name="Luo S."/>
            <person name="Chen H."/>
            <person name="Gao J."/>
            <person name="Mao Z."/>
            <person name="Pires J.C."/>
            <person name="Luo M."/>
            <person name="Kudrna D."/>
            <person name="Wing R.A."/>
            <person name="Meyers B.C."/>
            <person name="Yi K."/>
            <person name="Kong H."/>
            <person name="Lavrijsen P."/>
            <person name="Sunseri F."/>
            <person name="Falavigna A."/>
            <person name="Ye Y."/>
            <person name="Leebens-Mack J.H."/>
            <person name="Chen G."/>
        </authorList>
    </citation>
    <scope>NUCLEOTIDE SEQUENCE [LARGE SCALE GENOMIC DNA]</scope>
    <source>
        <strain evidence="2">cv. DH0086</strain>
    </source>
</reference>
<sequence length="72" mass="7817">MERSMASRREEEKEGSLPVLHGKLIRRTQLGMRTGREGREGEGGFIGCGFVVRLVGGGDSGFKGVHAREDDA</sequence>
<evidence type="ECO:0000313" key="1">
    <source>
        <dbReference type="EMBL" id="ONK66146.1"/>
    </source>
</evidence>
<proteinExistence type="predicted"/>
<keyword evidence="2" id="KW-1185">Reference proteome</keyword>
<dbReference type="EMBL" id="CM007386">
    <property type="protein sequence ID" value="ONK66146.1"/>
    <property type="molecule type" value="Genomic_DNA"/>
</dbReference>
<accession>A0A5P1EJS7</accession>
<dbReference type="AlphaFoldDB" id="A0A5P1EJS7"/>
<gene>
    <name evidence="1" type="ORF">A4U43_C06F4610</name>
</gene>